<dbReference type="NCBIfam" id="TIGR03083">
    <property type="entry name" value="maleylpyruvate isomerase family mycothiol-dependent enzyme"/>
    <property type="match status" value="1"/>
</dbReference>
<dbReference type="SUPFAM" id="SSF109854">
    <property type="entry name" value="DinB/YfiT-like putative metalloenzymes"/>
    <property type="match status" value="1"/>
</dbReference>
<dbReference type="InterPro" id="IPR034660">
    <property type="entry name" value="DinB/YfiT-like"/>
</dbReference>
<gene>
    <name evidence="2" type="ORF">NP064_06710</name>
</gene>
<evidence type="ECO:0000313" key="2">
    <source>
        <dbReference type="EMBL" id="UUI76572.1"/>
    </source>
</evidence>
<reference evidence="2 3" key="1">
    <citation type="submission" date="2022-07" db="EMBL/GenBank/DDBJ databases">
        <title>Novel species in genus cellulomonas.</title>
        <authorList>
            <person name="Ye L."/>
        </authorList>
    </citation>
    <scope>NUCLEOTIDE SEQUENCE [LARGE SCALE GENOMIC DNA]</scope>
    <source>
        <strain evidence="3">zg-Y338</strain>
    </source>
</reference>
<evidence type="ECO:0000313" key="3">
    <source>
        <dbReference type="Proteomes" id="UP001316189"/>
    </source>
</evidence>
<dbReference type="RefSeq" id="WP_227568854.1">
    <property type="nucleotide sequence ID" value="NZ_CP101988.1"/>
</dbReference>
<name>A0ABY5L1B6_9CELL</name>
<feature type="domain" description="Mycothiol-dependent maleylpyruvate isomerase metal-binding" evidence="1">
    <location>
        <begin position="10"/>
        <end position="87"/>
    </location>
</feature>
<dbReference type="NCBIfam" id="TIGR03085">
    <property type="entry name" value="TIGR03085 family metal-binding protein"/>
    <property type="match status" value="1"/>
</dbReference>
<keyword evidence="3" id="KW-1185">Reference proteome</keyword>
<accession>A0ABY5L1B6</accession>
<evidence type="ECO:0000259" key="1">
    <source>
        <dbReference type="Pfam" id="PF11716"/>
    </source>
</evidence>
<dbReference type="Proteomes" id="UP001316189">
    <property type="component" value="Chromosome"/>
</dbReference>
<dbReference type="InterPro" id="IPR017519">
    <property type="entry name" value="CHP03085"/>
</dbReference>
<dbReference type="InterPro" id="IPR017517">
    <property type="entry name" value="Maleyloyr_isom"/>
</dbReference>
<proteinExistence type="predicted"/>
<dbReference type="Pfam" id="PF11716">
    <property type="entry name" value="MDMPI_N"/>
    <property type="match status" value="1"/>
</dbReference>
<dbReference type="Gene3D" id="1.20.120.450">
    <property type="entry name" value="dinb family like domain"/>
    <property type="match status" value="1"/>
</dbReference>
<dbReference type="EMBL" id="CP101988">
    <property type="protein sequence ID" value="UUI76572.1"/>
    <property type="molecule type" value="Genomic_DNA"/>
</dbReference>
<sequence>MTSWHALERADLVRSLSEAGPDAPTLCEGWRGRHLAAHVVLRERSLLVPVGGGRLAERSDQAIEDAAARAATADGFDALVAQIAEGPRRWHPLSWAAELANVLEFFVHTEDVRRGAGQIEPRALDPERVEALWGHLLRMAPLAYRRAGAGVVLVRPDGVRRAVRRPTGDQGAVVVRGEVGELVLHAFGRGARADVAVEGDPLSVEALQGAFPGGGATTGR</sequence>
<organism evidence="2 3">
    <name type="scientific">Cellulomonas chengniuliangii</name>
    <dbReference type="NCBI Taxonomy" id="2968084"/>
    <lineage>
        <taxon>Bacteria</taxon>
        <taxon>Bacillati</taxon>
        <taxon>Actinomycetota</taxon>
        <taxon>Actinomycetes</taxon>
        <taxon>Micrococcales</taxon>
        <taxon>Cellulomonadaceae</taxon>
        <taxon>Cellulomonas</taxon>
    </lineage>
</organism>
<protein>
    <submittedName>
        <fullName evidence="2">TIGR03085 family metal-binding protein</fullName>
    </submittedName>
</protein>
<dbReference type="InterPro" id="IPR024344">
    <property type="entry name" value="MDMPI_metal-binding"/>
</dbReference>